<gene>
    <name evidence="6" type="ORF">M6B38_398220</name>
</gene>
<feature type="compositionally biased region" description="Basic residues" evidence="4">
    <location>
        <begin position="337"/>
        <end position="349"/>
    </location>
</feature>
<evidence type="ECO:0000259" key="5">
    <source>
        <dbReference type="Pfam" id="PF13178"/>
    </source>
</evidence>
<dbReference type="SMART" id="SM00015">
    <property type="entry name" value="IQ"/>
    <property type="match status" value="2"/>
</dbReference>
<protein>
    <recommendedName>
        <fullName evidence="5">DUF4005 domain-containing protein</fullName>
    </recommendedName>
</protein>
<comment type="subunit">
    <text evidence="3">Binds to multiple calmodulin (CaM) in the presence of Ca(2+) and CaM-like proteins.</text>
</comment>
<feature type="compositionally biased region" description="Polar residues" evidence="4">
    <location>
        <begin position="350"/>
        <end position="390"/>
    </location>
</feature>
<feature type="region of interest" description="Disordered" evidence="4">
    <location>
        <begin position="489"/>
        <end position="527"/>
    </location>
</feature>
<evidence type="ECO:0000313" key="6">
    <source>
        <dbReference type="EMBL" id="KAJ6820251.1"/>
    </source>
</evidence>
<keyword evidence="1" id="KW-0112">Calmodulin-binding</keyword>
<dbReference type="EMBL" id="JANAVB010025794">
    <property type="protein sequence ID" value="KAJ6820251.1"/>
    <property type="molecule type" value="Genomic_DNA"/>
</dbReference>
<dbReference type="Gene3D" id="1.20.5.190">
    <property type="match status" value="1"/>
</dbReference>
<feature type="region of interest" description="Disordered" evidence="4">
    <location>
        <begin position="336"/>
        <end position="435"/>
    </location>
</feature>
<proteinExistence type="inferred from homology"/>
<evidence type="ECO:0000256" key="2">
    <source>
        <dbReference type="ARBA" id="ARBA00024341"/>
    </source>
</evidence>
<name>A0AAX6FW93_IRIPA</name>
<dbReference type="Pfam" id="PF00612">
    <property type="entry name" value="IQ"/>
    <property type="match status" value="1"/>
</dbReference>
<dbReference type="PROSITE" id="PS50096">
    <property type="entry name" value="IQ"/>
    <property type="match status" value="2"/>
</dbReference>
<evidence type="ECO:0000313" key="7">
    <source>
        <dbReference type="Proteomes" id="UP001140949"/>
    </source>
</evidence>
<dbReference type="AlphaFoldDB" id="A0AAX6FW93"/>
<comment type="similarity">
    <text evidence="2">Belongs to the IQD family.</text>
</comment>
<dbReference type="InterPro" id="IPR025064">
    <property type="entry name" value="DUF4005"/>
</dbReference>
<feature type="region of interest" description="Disordered" evidence="4">
    <location>
        <begin position="65"/>
        <end position="121"/>
    </location>
</feature>
<feature type="domain" description="DUF4005" evidence="5">
    <location>
        <begin position="410"/>
        <end position="476"/>
    </location>
</feature>
<dbReference type="GO" id="GO:0005516">
    <property type="term" value="F:calmodulin binding"/>
    <property type="evidence" value="ECO:0007669"/>
    <property type="project" value="UniProtKB-KW"/>
</dbReference>
<reference evidence="6" key="2">
    <citation type="submission" date="2023-04" db="EMBL/GenBank/DDBJ databases">
        <authorList>
            <person name="Bruccoleri R.E."/>
            <person name="Oakeley E.J."/>
            <person name="Faust A.-M."/>
            <person name="Dessus-Babus S."/>
            <person name="Altorfer M."/>
            <person name="Burckhardt D."/>
            <person name="Oertli M."/>
            <person name="Naumann U."/>
            <person name="Petersen F."/>
            <person name="Wong J."/>
        </authorList>
    </citation>
    <scope>NUCLEOTIDE SEQUENCE</scope>
    <source>
        <strain evidence="6">GSM-AAB239-AS_SAM_17_03QT</strain>
        <tissue evidence="6">Leaf</tissue>
    </source>
</reference>
<feature type="compositionally biased region" description="Pro residues" evidence="4">
    <location>
        <begin position="101"/>
        <end position="110"/>
    </location>
</feature>
<feature type="compositionally biased region" description="Low complexity" evidence="4">
    <location>
        <begin position="413"/>
        <end position="432"/>
    </location>
</feature>
<dbReference type="Proteomes" id="UP001140949">
    <property type="component" value="Unassembled WGS sequence"/>
</dbReference>
<organism evidence="6 7">
    <name type="scientific">Iris pallida</name>
    <name type="common">Sweet iris</name>
    <dbReference type="NCBI Taxonomy" id="29817"/>
    <lineage>
        <taxon>Eukaryota</taxon>
        <taxon>Viridiplantae</taxon>
        <taxon>Streptophyta</taxon>
        <taxon>Embryophyta</taxon>
        <taxon>Tracheophyta</taxon>
        <taxon>Spermatophyta</taxon>
        <taxon>Magnoliopsida</taxon>
        <taxon>Liliopsida</taxon>
        <taxon>Asparagales</taxon>
        <taxon>Iridaceae</taxon>
        <taxon>Iridoideae</taxon>
        <taxon>Irideae</taxon>
        <taxon>Iris</taxon>
    </lineage>
</organism>
<dbReference type="PANTHER" id="PTHR32295">
    <property type="entry name" value="IQ-DOMAIN 5-RELATED"/>
    <property type="match status" value="1"/>
</dbReference>
<evidence type="ECO:0000256" key="1">
    <source>
        <dbReference type="ARBA" id="ARBA00022860"/>
    </source>
</evidence>
<sequence length="527" mass="58163">MLKVLLFHFSPSPLLLLLLSSFFSPFHFIFFQLISRSIFPTKIKFLENGGVQVVMGRAGRWLRGLLGGKKSSPPPPSPEQLQKPTRRWGFGKSFREKRVLHPPPPPPRQAPPLEEEEEEEEELQSKRAIAVAAATAAVAEAAVAAAHAAAVVVRLTSSGRRAGKREEWAAVKIQATFRAYLARRALRALRGLVKLQALVRGNIVRKQAAETLRCMQALVRVQARARACRALRADRNCHSNGSQTHPSPPTPEKYELVRMKSPSQNLKRNSSQVTSATRIQDQVQAQSSGWNWLDRWMEERYWDLVEPAVPGAVATVAPPDDEKNAKILEVDTGKPQLNHRRKGSCRHHSCSTTAASDQNTRSFNTTMMPDSPSKDSTVAQHSVRSPSSVDMQCPSPLRFPIIDNGDYGESPQFFSASSSRPGSSRRGPFTPGKSECSRSLFSAYSDYPNYMANTESSRAKVRSQSAPKQRPEFEKLGSVRRVSGNGLTLLSAGSSTTQKSSTLHSKFANKGYPGSGRLDRLGMPIRS</sequence>
<keyword evidence="7" id="KW-1185">Reference proteome</keyword>
<feature type="compositionally biased region" description="Polar residues" evidence="4">
    <location>
        <begin position="489"/>
        <end position="504"/>
    </location>
</feature>
<dbReference type="PANTHER" id="PTHR32295:SF11">
    <property type="entry name" value="PROTEIN IQ-DOMAIN 22"/>
    <property type="match status" value="1"/>
</dbReference>
<comment type="caution">
    <text evidence="6">The sequence shown here is derived from an EMBL/GenBank/DDBJ whole genome shotgun (WGS) entry which is preliminary data.</text>
</comment>
<evidence type="ECO:0000256" key="4">
    <source>
        <dbReference type="SAM" id="MobiDB-lite"/>
    </source>
</evidence>
<accession>A0AAX6FW93</accession>
<dbReference type="InterPro" id="IPR000048">
    <property type="entry name" value="IQ_motif_EF-hand-BS"/>
</dbReference>
<evidence type="ECO:0000256" key="3">
    <source>
        <dbReference type="ARBA" id="ARBA00024378"/>
    </source>
</evidence>
<dbReference type="Pfam" id="PF13178">
    <property type="entry name" value="DUF4005"/>
    <property type="match status" value="1"/>
</dbReference>
<reference evidence="6" key="1">
    <citation type="journal article" date="2023" name="GigaByte">
        <title>Genome assembly of the bearded iris, Iris pallida Lam.</title>
        <authorList>
            <person name="Bruccoleri R.E."/>
            <person name="Oakeley E.J."/>
            <person name="Faust A.M.E."/>
            <person name="Altorfer M."/>
            <person name="Dessus-Babus S."/>
            <person name="Burckhardt D."/>
            <person name="Oertli M."/>
            <person name="Naumann U."/>
            <person name="Petersen F."/>
            <person name="Wong J."/>
        </authorList>
    </citation>
    <scope>NUCLEOTIDE SEQUENCE</scope>
    <source>
        <strain evidence="6">GSM-AAB239-AS_SAM_17_03QT</strain>
    </source>
</reference>